<dbReference type="InterPro" id="IPR058911">
    <property type="entry name" value="DUF8186_C"/>
</dbReference>
<comment type="caution">
    <text evidence="5">The sequence shown here is derived from an EMBL/GenBank/DDBJ whole genome shotgun (WGS) entry which is preliminary data.</text>
</comment>
<keyword evidence="1" id="KW-0812">Transmembrane</keyword>
<dbReference type="AlphaFoldDB" id="A0ABD5RBB3"/>
<dbReference type="Pfam" id="PF26590">
    <property type="entry name" value="DUF8186_M"/>
    <property type="match status" value="1"/>
</dbReference>
<dbReference type="Pfam" id="PF26589">
    <property type="entry name" value="DUF8186"/>
    <property type="match status" value="1"/>
</dbReference>
<feature type="domain" description="DUF8186" evidence="2">
    <location>
        <begin position="106"/>
        <end position="286"/>
    </location>
</feature>
<evidence type="ECO:0000259" key="4">
    <source>
        <dbReference type="Pfam" id="PF26591"/>
    </source>
</evidence>
<dbReference type="EMBL" id="JBHSKX010000001">
    <property type="protein sequence ID" value="MFC5367166.1"/>
    <property type="molecule type" value="Genomic_DNA"/>
</dbReference>
<dbReference type="RefSeq" id="WP_227231434.1">
    <property type="nucleotide sequence ID" value="NZ_JAJCVJ010000004.1"/>
</dbReference>
<feature type="domain" description="DUF8186" evidence="4">
    <location>
        <begin position="458"/>
        <end position="561"/>
    </location>
</feature>
<evidence type="ECO:0000259" key="3">
    <source>
        <dbReference type="Pfam" id="PF26590"/>
    </source>
</evidence>
<accession>A0ABD5RBB3</accession>
<name>A0ABD5RBB3_9EURY</name>
<keyword evidence="1" id="KW-0472">Membrane</keyword>
<proteinExistence type="predicted"/>
<evidence type="ECO:0000313" key="6">
    <source>
        <dbReference type="Proteomes" id="UP001596201"/>
    </source>
</evidence>
<evidence type="ECO:0000256" key="1">
    <source>
        <dbReference type="SAM" id="Phobius"/>
    </source>
</evidence>
<keyword evidence="6" id="KW-1185">Reference proteome</keyword>
<evidence type="ECO:0000313" key="5">
    <source>
        <dbReference type="EMBL" id="MFC5367166.1"/>
    </source>
</evidence>
<gene>
    <name evidence="5" type="ORF">ACFPJ5_09445</name>
</gene>
<protein>
    <submittedName>
        <fullName evidence="5">Uncharacterized protein</fullName>
    </submittedName>
</protein>
<reference evidence="5 6" key="1">
    <citation type="journal article" date="2019" name="Int. J. Syst. Evol. Microbiol.">
        <title>The Global Catalogue of Microorganisms (GCM) 10K type strain sequencing project: providing services to taxonomists for standard genome sequencing and annotation.</title>
        <authorList>
            <consortium name="The Broad Institute Genomics Platform"/>
            <consortium name="The Broad Institute Genome Sequencing Center for Infectious Disease"/>
            <person name="Wu L."/>
            <person name="Ma J."/>
        </authorList>
    </citation>
    <scope>NUCLEOTIDE SEQUENCE [LARGE SCALE GENOMIC DNA]</scope>
    <source>
        <strain evidence="5 6">CGMCC 1.12237</strain>
    </source>
</reference>
<dbReference type="InterPro" id="IPR058499">
    <property type="entry name" value="DUF8186"/>
</dbReference>
<keyword evidence="1" id="KW-1133">Transmembrane helix</keyword>
<organism evidence="5 6">
    <name type="scientific">Salinirubrum litoreum</name>
    <dbReference type="NCBI Taxonomy" id="1126234"/>
    <lineage>
        <taxon>Archaea</taxon>
        <taxon>Methanobacteriati</taxon>
        <taxon>Methanobacteriota</taxon>
        <taxon>Stenosarchaea group</taxon>
        <taxon>Halobacteria</taxon>
        <taxon>Halobacteriales</taxon>
        <taxon>Haloferacaceae</taxon>
        <taxon>Salinirubrum</taxon>
    </lineage>
</organism>
<sequence>MQTVSLGVCLGLLVSLPLGTVAVKSVDPVDSVVQTGATAQVGDPTTNGLTRNETATLFSGDVDQLSFENVTNETATETLSRLSDFAFATPPETAHHWSAGAFERVRAGGATESVAPADATLSNDRFLKDAHVSVFGVHPTTWVHADDGEPVRHIAPNGTVRALVDYRVHEPEDSGDPGLNATRRVFRVRDHGVESVRLTAVRDGEEILLDETTGQTPSLVYDLTDEVGGPVTLAVEADITVTVQRYRERGVCWPWGNETVCSWETVDSDLLTETLTVQDDVNAELYQLNVSASTVTYPDGDRGVATFYSAPWQGLSVEGSDDPEVRGVWRFYTARDQTWDELSVRSVDGADSRVTLPEERPVAVHAYPSRIGPRVTDPATLEIVQVWGLEQPSPESAMDPNVNVGVVTEPYTASYGVATRIGVGTSNETAETQAVVATGIVSGVEARGVTSTAAVRELRESELSATVLEDAEEPLRVRLELTDASDNTPIGLDLGVEDPRYDRITGPDRDGTIEIAGQSVQTNDTGVVIVEVPEAGVYEARYEPGSWLTHDPAYTASTATVRAHPLTELGGWLTAFAVTLGQAVPFLAVGFLAWRAGLILRRWP</sequence>
<feature type="transmembrane region" description="Helical" evidence="1">
    <location>
        <begin position="569"/>
        <end position="594"/>
    </location>
</feature>
<dbReference type="Pfam" id="PF26591">
    <property type="entry name" value="DUF8186_C"/>
    <property type="match status" value="1"/>
</dbReference>
<dbReference type="InterPro" id="IPR058910">
    <property type="entry name" value="DUF8186_M"/>
</dbReference>
<dbReference type="Proteomes" id="UP001596201">
    <property type="component" value="Unassembled WGS sequence"/>
</dbReference>
<evidence type="ECO:0000259" key="2">
    <source>
        <dbReference type="Pfam" id="PF26589"/>
    </source>
</evidence>
<feature type="domain" description="DUF8186" evidence="3">
    <location>
        <begin position="290"/>
        <end position="447"/>
    </location>
</feature>